<dbReference type="EMBL" id="HBUF01647600">
    <property type="protein sequence ID" value="CAG6786234.1"/>
    <property type="molecule type" value="Transcribed_RNA"/>
</dbReference>
<organism evidence="8">
    <name type="scientific">Cacopsylla melanoneura</name>
    <dbReference type="NCBI Taxonomy" id="428564"/>
    <lineage>
        <taxon>Eukaryota</taxon>
        <taxon>Metazoa</taxon>
        <taxon>Ecdysozoa</taxon>
        <taxon>Arthropoda</taxon>
        <taxon>Hexapoda</taxon>
        <taxon>Insecta</taxon>
        <taxon>Pterygota</taxon>
        <taxon>Neoptera</taxon>
        <taxon>Paraneoptera</taxon>
        <taxon>Hemiptera</taxon>
        <taxon>Sternorrhyncha</taxon>
        <taxon>Psylloidea</taxon>
        <taxon>Psyllidae</taxon>
        <taxon>Psyllinae</taxon>
        <taxon>Cacopsylla</taxon>
    </lineage>
</organism>
<evidence type="ECO:0000256" key="4">
    <source>
        <dbReference type="ARBA" id="ARBA00022837"/>
    </source>
</evidence>
<dbReference type="PANTHER" id="PTHR13023:SF3">
    <property type="entry name" value="SOLUBLE CALCIUM-ACTIVATED NUCLEOTIDASE 1"/>
    <property type="match status" value="1"/>
</dbReference>
<dbReference type="EMBL" id="HBUF01163309">
    <property type="protein sequence ID" value="CAG6650667.1"/>
    <property type="molecule type" value="Transcribed_RNA"/>
</dbReference>
<dbReference type="InterPro" id="IPR036258">
    <property type="entry name" value="Apyrase_sf"/>
</dbReference>
<feature type="binding site" evidence="6">
    <location>
        <position position="177"/>
    </location>
    <ligand>
        <name>Ca(2+)</name>
        <dbReference type="ChEBI" id="CHEBI:29108"/>
    </ligand>
</feature>
<dbReference type="EMBL" id="HBUF01647601">
    <property type="protein sequence ID" value="CAG6786235.1"/>
    <property type="molecule type" value="Transcribed_RNA"/>
</dbReference>
<protein>
    <submittedName>
        <fullName evidence="8">Apyrase</fullName>
    </submittedName>
</protein>
<dbReference type="GO" id="GO:0045134">
    <property type="term" value="F:UDP phosphatase activity"/>
    <property type="evidence" value="ECO:0007669"/>
    <property type="project" value="TreeGrafter"/>
</dbReference>
<keyword evidence="7" id="KW-0812">Transmembrane</keyword>
<feature type="binding site" evidence="6">
    <location>
        <position position="130"/>
    </location>
    <ligand>
        <name>Ca(2+)</name>
        <dbReference type="ChEBI" id="CHEBI:29108"/>
    </ligand>
</feature>
<evidence type="ECO:0000256" key="1">
    <source>
        <dbReference type="ARBA" id="ARBA00001913"/>
    </source>
</evidence>
<dbReference type="SUPFAM" id="SSF101887">
    <property type="entry name" value="Apyrase"/>
    <property type="match status" value="1"/>
</dbReference>
<dbReference type="GO" id="GO:0005509">
    <property type="term" value="F:calcium ion binding"/>
    <property type="evidence" value="ECO:0007669"/>
    <property type="project" value="InterPro"/>
</dbReference>
<keyword evidence="4 6" id="KW-0106">Calcium</keyword>
<proteinExistence type="inferred from homology"/>
<comment type="similarity">
    <text evidence="5">Belongs to the apyrase family.</text>
</comment>
<keyword evidence="2 6" id="KW-0479">Metal-binding</keyword>
<evidence type="ECO:0000256" key="7">
    <source>
        <dbReference type="SAM" id="Phobius"/>
    </source>
</evidence>
<dbReference type="EMBL" id="HBUF01363482">
    <property type="protein sequence ID" value="CAG6722258.1"/>
    <property type="molecule type" value="Transcribed_RNA"/>
</dbReference>
<dbReference type="GO" id="GO:0030166">
    <property type="term" value="P:proteoglycan biosynthetic process"/>
    <property type="evidence" value="ECO:0007669"/>
    <property type="project" value="TreeGrafter"/>
</dbReference>
<name>A0A8D8W870_9HEMI</name>
<evidence type="ECO:0000256" key="2">
    <source>
        <dbReference type="ARBA" id="ARBA00022723"/>
    </source>
</evidence>
<keyword evidence="7" id="KW-0472">Membrane</keyword>
<feature type="transmembrane region" description="Helical" evidence="7">
    <location>
        <begin position="15"/>
        <end position="36"/>
    </location>
</feature>
<keyword evidence="7" id="KW-1133">Transmembrane helix</keyword>
<accession>A0A8D8W870</accession>
<evidence type="ECO:0000256" key="3">
    <source>
        <dbReference type="ARBA" id="ARBA00022801"/>
    </source>
</evidence>
<evidence type="ECO:0000313" key="8">
    <source>
        <dbReference type="EMBL" id="CAG6650668.1"/>
    </source>
</evidence>
<dbReference type="PANTHER" id="PTHR13023">
    <property type="entry name" value="APYRASE"/>
    <property type="match status" value="1"/>
</dbReference>
<dbReference type="EMBL" id="HBUF01163310">
    <property type="protein sequence ID" value="CAG6650668.1"/>
    <property type="molecule type" value="Transcribed_RNA"/>
</dbReference>
<dbReference type="AlphaFoldDB" id="A0A8D8W870"/>
<feature type="binding site" evidence="6">
    <location>
        <position position="296"/>
    </location>
    <ligand>
        <name>Ca(2+)</name>
        <dbReference type="ChEBI" id="CHEBI:29108"/>
    </ligand>
</feature>
<feature type="binding site" evidence="6">
    <location>
        <position position="234"/>
    </location>
    <ligand>
        <name>Ca(2+)</name>
        <dbReference type="ChEBI" id="CHEBI:29108"/>
    </ligand>
</feature>
<reference evidence="8" key="1">
    <citation type="submission" date="2021-05" db="EMBL/GenBank/DDBJ databases">
        <authorList>
            <person name="Alioto T."/>
            <person name="Alioto T."/>
            <person name="Gomez Garrido J."/>
        </authorList>
    </citation>
    <scope>NUCLEOTIDE SEQUENCE</scope>
</reference>
<evidence type="ECO:0000256" key="6">
    <source>
        <dbReference type="PIRSR" id="PIRSR609283-1"/>
    </source>
</evidence>
<dbReference type="Pfam" id="PF06079">
    <property type="entry name" value="Apyrase"/>
    <property type="match status" value="1"/>
</dbReference>
<dbReference type="InterPro" id="IPR009283">
    <property type="entry name" value="Apyrase"/>
</dbReference>
<sequence>MGWYQSYGTAGLSTWIKFVIIFVLCSWIPSSLAGVLERDVSSTENMTNGNGSSSEVSDTAVHHHFIIGIISDNDEKSKSVKKPKTWESKFVRGKLIWDDTIRHLAVEFDIKNTKVLRSGFNSEGRGMELSELIYYDSVLTAFDDKTGIVYKIENGEVFPWVILASGNGKINKGFKSEWATVKEDKLIVGSHGTTKDTDWIKIISPSGVVEHVNWTEHYAKLMNISDCGGYLTHEAVCWSEIHGKWFFLPRKCSKEPYSLEDSYNMKSSNILISTDENFQNFRQAQVGMLVPAQGFSSFKFLPDSNDTIIVALKTIEVNSAYKTHITAFTIEGEILLEDTLISDGDKFEGLEFIHPYDPILKYVAPEPSSASLLHLQFSGKVFILGSTLSLLFFNLIKL</sequence>
<evidence type="ECO:0000256" key="5">
    <source>
        <dbReference type="ARBA" id="ARBA00025738"/>
    </source>
</evidence>
<dbReference type="GO" id="GO:0004382">
    <property type="term" value="F:GDP phosphatase activity"/>
    <property type="evidence" value="ECO:0007669"/>
    <property type="project" value="TreeGrafter"/>
</dbReference>
<feature type="binding site" evidence="6">
    <location>
        <position position="348"/>
    </location>
    <ligand>
        <name>Ca(2+)</name>
        <dbReference type="ChEBI" id="CHEBI:29108"/>
    </ligand>
</feature>
<keyword evidence="3" id="KW-0378">Hydrolase</keyword>
<feature type="binding site" evidence="6">
    <location>
        <position position="131"/>
    </location>
    <ligand>
        <name>Ca(2+)</name>
        <dbReference type="ChEBI" id="CHEBI:29108"/>
    </ligand>
</feature>
<dbReference type="Gene3D" id="2.120.10.100">
    <property type="entry name" value="Apyrase"/>
    <property type="match status" value="1"/>
</dbReference>
<dbReference type="EMBL" id="HBUF01363483">
    <property type="protein sequence ID" value="CAG6722259.1"/>
    <property type="molecule type" value="Transcribed_RNA"/>
</dbReference>
<comment type="cofactor">
    <cofactor evidence="1 6">
        <name>Ca(2+)</name>
        <dbReference type="ChEBI" id="CHEBI:29108"/>
    </cofactor>
</comment>